<organism evidence="2 3">
    <name type="scientific">Paracoccus aurantiacus</name>
    <dbReference type="NCBI Taxonomy" id="2599412"/>
    <lineage>
        <taxon>Bacteria</taxon>
        <taxon>Pseudomonadati</taxon>
        <taxon>Pseudomonadota</taxon>
        <taxon>Alphaproteobacteria</taxon>
        <taxon>Rhodobacterales</taxon>
        <taxon>Paracoccaceae</taxon>
        <taxon>Paracoccus</taxon>
    </lineage>
</organism>
<name>A0A5C6S2K1_9RHOB</name>
<dbReference type="EMBL" id="VOPL01000004">
    <property type="protein sequence ID" value="TXB68476.1"/>
    <property type="molecule type" value="Genomic_DNA"/>
</dbReference>
<protein>
    <submittedName>
        <fullName evidence="2">ATPase</fullName>
    </submittedName>
</protein>
<gene>
    <name evidence="2" type="ORF">FQV27_10780</name>
</gene>
<dbReference type="Pfam" id="PF01869">
    <property type="entry name" value="BcrAD_BadFG"/>
    <property type="match status" value="1"/>
</dbReference>
<keyword evidence="3" id="KW-1185">Reference proteome</keyword>
<evidence type="ECO:0000259" key="1">
    <source>
        <dbReference type="Pfam" id="PF01869"/>
    </source>
</evidence>
<evidence type="ECO:0000313" key="2">
    <source>
        <dbReference type="EMBL" id="TXB68476.1"/>
    </source>
</evidence>
<dbReference type="InterPro" id="IPR002731">
    <property type="entry name" value="ATPase_BadF"/>
</dbReference>
<dbReference type="InterPro" id="IPR043129">
    <property type="entry name" value="ATPase_NBD"/>
</dbReference>
<proteinExistence type="predicted"/>
<feature type="domain" description="ATPase BadF/BadG/BcrA/BcrD type" evidence="1">
    <location>
        <begin position="5"/>
        <end position="242"/>
    </location>
</feature>
<evidence type="ECO:0000313" key="3">
    <source>
        <dbReference type="Proteomes" id="UP000321562"/>
    </source>
</evidence>
<dbReference type="Gene3D" id="3.30.420.40">
    <property type="match status" value="2"/>
</dbReference>
<dbReference type="Proteomes" id="UP000321562">
    <property type="component" value="Unassembled WGS sequence"/>
</dbReference>
<dbReference type="CDD" id="cd24082">
    <property type="entry name" value="ASKHA_NBD_GspK-like"/>
    <property type="match status" value="1"/>
</dbReference>
<comment type="caution">
    <text evidence="2">The sequence shown here is derived from an EMBL/GenBank/DDBJ whole genome shotgun (WGS) entry which is preliminary data.</text>
</comment>
<dbReference type="OrthoDB" id="63487at2"/>
<dbReference type="InterPro" id="IPR052519">
    <property type="entry name" value="Euk-type_GlcNAc_Kinase"/>
</dbReference>
<dbReference type="PANTHER" id="PTHR43190">
    <property type="entry name" value="N-ACETYL-D-GLUCOSAMINE KINASE"/>
    <property type="match status" value="1"/>
</dbReference>
<dbReference type="PANTHER" id="PTHR43190:SF3">
    <property type="entry name" value="N-ACETYL-D-GLUCOSAMINE KINASE"/>
    <property type="match status" value="1"/>
</dbReference>
<dbReference type="AlphaFoldDB" id="A0A5C6S2K1"/>
<reference evidence="2 3" key="1">
    <citation type="submission" date="2019-08" db="EMBL/GenBank/DDBJ databases">
        <authorList>
            <person name="Ye J."/>
        </authorList>
    </citation>
    <scope>NUCLEOTIDE SEQUENCE [LARGE SCALE GENOMIC DNA]</scope>
    <source>
        <strain evidence="2 3">TK008</strain>
    </source>
</reference>
<dbReference type="SUPFAM" id="SSF53067">
    <property type="entry name" value="Actin-like ATPase domain"/>
    <property type="match status" value="2"/>
</dbReference>
<sequence length="285" mass="29245">MNMYLGLDGGGTGCRAVLTDDSGQIIGRGTGGPCNIMSDRDGAVAALTECAAETLAGRDPAGVTAVLGLAGVNTSGAGDWLPPLLPFGRSRVVQDAMTAAYGALGDSDGIVAAMGTGSIFIRKLGDAITTIGGWGPILGDEGSGNWLGRRFLSEVLRAGDGLTGQTVLTRQTESRHGGRNGIVAFARDARASDFGAEVAHLLAARDDPVAIRVLSEAAELVAVSIAAIQKDELLPVTFTGGLGTVYAALLKGRWPQREPLGNPLDGALRMARTWAADGSRARAEF</sequence>
<accession>A0A5C6S2K1</accession>